<dbReference type="AlphaFoldDB" id="A0AA39WRA8"/>
<proteinExistence type="predicted"/>
<comment type="caution">
    <text evidence="2">The sequence shown here is derived from an EMBL/GenBank/DDBJ whole genome shotgun (WGS) entry which is preliminary data.</text>
</comment>
<organism evidence="2 3">
    <name type="scientific">Immersiella caudata</name>
    <dbReference type="NCBI Taxonomy" id="314043"/>
    <lineage>
        <taxon>Eukaryota</taxon>
        <taxon>Fungi</taxon>
        <taxon>Dikarya</taxon>
        <taxon>Ascomycota</taxon>
        <taxon>Pezizomycotina</taxon>
        <taxon>Sordariomycetes</taxon>
        <taxon>Sordariomycetidae</taxon>
        <taxon>Sordariales</taxon>
        <taxon>Lasiosphaeriaceae</taxon>
        <taxon>Immersiella</taxon>
    </lineage>
</organism>
<evidence type="ECO:0000256" key="1">
    <source>
        <dbReference type="SAM" id="Phobius"/>
    </source>
</evidence>
<dbReference type="Proteomes" id="UP001175000">
    <property type="component" value="Unassembled WGS sequence"/>
</dbReference>
<name>A0AA39WRA8_9PEZI</name>
<feature type="transmembrane region" description="Helical" evidence="1">
    <location>
        <begin position="24"/>
        <end position="45"/>
    </location>
</feature>
<gene>
    <name evidence="2" type="ORF">B0T14DRAFT_520669</name>
</gene>
<evidence type="ECO:0000313" key="3">
    <source>
        <dbReference type="Proteomes" id="UP001175000"/>
    </source>
</evidence>
<reference evidence="2" key="1">
    <citation type="submission" date="2023-06" db="EMBL/GenBank/DDBJ databases">
        <title>Genome-scale phylogeny and comparative genomics of the fungal order Sordariales.</title>
        <authorList>
            <consortium name="Lawrence Berkeley National Laboratory"/>
            <person name="Hensen N."/>
            <person name="Bonometti L."/>
            <person name="Westerberg I."/>
            <person name="Brannstrom I.O."/>
            <person name="Guillou S."/>
            <person name="Cros-Aarteil S."/>
            <person name="Calhoun S."/>
            <person name="Haridas S."/>
            <person name="Kuo A."/>
            <person name="Mondo S."/>
            <person name="Pangilinan J."/>
            <person name="Riley R."/>
            <person name="Labutti K."/>
            <person name="Andreopoulos B."/>
            <person name="Lipzen A."/>
            <person name="Chen C."/>
            <person name="Yanf M."/>
            <person name="Daum C."/>
            <person name="Ng V."/>
            <person name="Clum A."/>
            <person name="Steindorff A."/>
            <person name="Ohm R."/>
            <person name="Martin F."/>
            <person name="Silar P."/>
            <person name="Natvig D."/>
            <person name="Lalanne C."/>
            <person name="Gautier V."/>
            <person name="Ament-Velasquez S.L."/>
            <person name="Kruys A."/>
            <person name="Hutchinson M.I."/>
            <person name="Powell A.J."/>
            <person name="Barry K."/>
            <person name="Miller A.N."/>
            <person name="Grigoriev I.V."/>
            <person name="Debuchy R."/>
            <person name="Gladieux P."/>
            <person name="Thoren M.H."/>
            <person name="Johannesson H."/>
        </authorList>
    </citation>
    <scope>NUCLEOTIDE SEQUENCE</scope>
    <source>
        <strain evidence="2">CBS 606.72</strain>
    </source>
</reference>
<keyword evidence="1" id="KW-0812">Transmembrane</keyword>
<keyword evidence="3" id="KW-1185">Reference proteome</keyword>
<accession>A0AA39WRA8</accession>
<sequence length="148" mass="16358">MDNCTLCESEPSCSDSPLSITSNVIGILTFAYAIALGVPLLALQLGGSVAEIKRLGKAVAFLKPRIDHLNRHSHPTTTPLQRRTPPLELKGGLKTMMKRSVEPRELREASLTKISTSDFKASSQIFKPLFDSAVYLWSEPEIKRHKTI</sequence>
<keyword evidence="1" id="KW-0472">Membrane</keyword>
<keyword evidence="1" id="KW-1133">Transmembrane helix</keyword>
<dbReference type="EMBL" id="JAULSU010000004">
    <property type="protein sequence ID" value="KAK0620144.1"/>
    <property type="molecule type" value="Genomic_DNA"/>
</dbReference>
<protein>
    <submittedName>
        <fullName evidence="2">Uncharacterized protein</fullName>
    </submittedName>
</protein>
<evidence type="ECO:0000313" key="2">
    <source>
        <dbReference type="EMBL" id="KAK0620144.1"/>
    </source>
</evidence>